<evidence type="ECO:0000313" key="2">
    <source>
        <dbReference type="EMBL" id="MBB5108833.1"/>
    </source>
</evidence>
<keyword evidence="1" id="KW-1133">Transmembrane helix</keyword>
<gene>
    <name evidence="2" type="ORF">FHS40_007959</name>
</gene>
<dbReference type="RefSeq" id="WP_150508727.1">
    <property type="nucleotide sequence ID" value="NZ_BMSQ01000017.1"/>
</dbReference>
<keyword evidence="1" id="KW-0812">Transmembrane</keyword>
<comment type="caution">
    <text evidence="2">The sequence shown here is derived from an EMBL/GenBank/DDBJ whole genome shotgun (WGS) entry which is preliminary data.</text>
</comment>
<reference evidence="2 3" key="1">
    <citation type="submission" date="2020-08" db="EMBL/GenBank/DDBJ databases">
        <title>Genomic Encyclopedia of Type Strains, Phase III (KMG-III): the genomes of soil and plant-associated and newly described type strains.</title>
        <authorList>
            <person name="Whitman W."/>
        </authorList>
    </citation>
    <scope>NUCLEOTIDE SEQUENCE [LARGE SCALE GENOMIC DNA]</scope>
    <source>
        <strain evidence="2 3">CECT 3146</strain>
    </source>
</reference>
<dbReference type="AlphaFoldDB" id="A0A7W8B5B0"/>
<feature type="transmembrane region" description="Helical" evidence="1">
    <location>
        <begin position="23"/>
        <end position="43"/>
    </location>
</feature>
<keyword evidence="3" id="KW-1185">Reference proteome</keyword>
<name>A0A7W8B5B0_STRST</name>
<protein>
    <submittedName>
        <fullName evidence="2">Uncharacterized protein</fullName>
    </submittedName>
</protein>
<proteinExistence type="predicted"/>
<feature type="transmembrane region" description="Helical" evidence="1">
    <location>
        <begin position="82"/>
        <end position="99"/>
    </location>
</feature>
<accession>A0A7W8B5B0</accession>
<keyword evidence="1" id="KW-0472">Membrane</keyword>
<evidence type="ECO:0000313" key="3">
    <source>
        <dbReference type="Proteomes" id="UP000549009"/>
    </source>
</evidence>
<dbReference type="EMBL" id="JACHJD010000021">
    <property type="protein sequence ID" value="MBB5108833.1"/>
    <property type="molecule type" value="Genomic_DNA"/>
</dbReference>
<evidence type="ECO:0000256" key="1">
    <source>
        <dbReference type="SAM" id="Phobius"/>
    </source>
</evidence>
<dbReference type="Proteomes" id="UP000549009">
    <property type="component" value="Unassembled WGS sequence"/>
</dbReference>
<feature type="transmembrane region" description="Helical" evidence="1">
    <location>
        <begin position="49"/>
        <end position="70"/>
    </location>
</feature>
<organism evidence="2 3">
    <name type="scientific">Streptomyces spectabilis</name>
    <dbReference type="NCBI Taxonomy" id="68270"/>
    <lineage>
        <taxon>Bacteria</taxon>
        <taxon>Bacillati</taxon>
        <taxon>Actinomycetota</taxon>
        <taxon>Actinomycetes</taxon>
        <taxon>Kitasatosporales</taxon>
        <taxon>Streptomycetaceae</taxon>
        <taxon>Streptomyces</taxon>
    </lineage>
</organism>
<sequence>MPSSPPAANETAMTSPQHRTETVLAALLFVAFVGFLCLFVADARHNDTLATVGLALHWASGAGTLATIALSRTVLRRWRSGFDWIFAALWCVRTVLIFLNGEL</sequence>
<dbReference type="OrthoDB" id="4311945at2"/>